<feature type="transmembrane region" description="Helical" evidence="8">
    <location>
        <begin position="941"/>
        <end position="960"/>
    </location>
</feature>
<dbReference type="GO" id="GO:0050708">
    <property type="term" value="P:regulation of protein secretion"/>
    <property type="evidence" value="ECO:0007669"/>
    <property type="project" value="TreeGrafter"/>
</dbReference>
<evidence type="ECO:0000313" key="10">
    <source>
        <dbReference type="EMBL" id="GMT09248.1"/>
    </source>
</evidence>
<sequence>MSRTPASAGGPRRLDTIEMSALGGSTSAPGRRLEKAVSMPLQKAKTPTAESGRVAFQLGSPPNRNPFQRGNTIREVVGDFVGLSEVRPEENVEMKSWDARRLKYFNRKFKLSKDFVESCEGEAPRLQAPMSPVLQRYEEVPQTPGLASFQVVEHFQDARARSASIESRRPRRESAIKIITENCASLITRGRLTPTASASTRIRRGGGGAAGISSFSVSESPLPSTSLTPAGYTGYGGGSASGYQQVPPSPLMPMPSVPSRGGEPPAAAAAEKDVQLVQLQQQPPQPVRTKKRELHRVIEADEILEQAHEGDGEVAAVVAADAAEAVVELQSAKLPASRGAAPRAAPPSAAIVGHARAAEPTTSSAAAADFFYLDSIKEFVQPEIVARDLPSTSGSPPFQLSRPTLLPMGDETASASMVQDELFFDITPPKRQLRSHAKHELADLDKLPLRGRDHRRGPIPLGRVSPSDRDLMPDRVVPAPPPKKVKFMEKQFNLQEFLKHTLEEKSSEQRTARMGGVGAFGECLGRKTKQLEQLPEKLRRRLKTTINERPFFTYWVTMTQVLVCLASICIFGFGEFSPSFAKKEREVLSLDQTLITVGVYEKGNIWWGPKFADLIRLGAKYSPCMRAEQKIMNRIELDRQAESYTGCCVHTDGSCYQAGESCPRTLATLYLSRNSPSLGGRSSSSSGGGASSGGLRRTQSSPDLGRHASPLSTARRSEIVCGLDPDFCASPSFHSFSREDITKWPLCDREIPESENGFRPRHLTCKVQGRPCCIHLQGRCRITTAPYCEFVGGIYHKDASLCSQVNCLHGICGMIPFGDSPNQIYRLFTSLFLHAGVLHLGVTIFFQMVFMRDLESYIGWKRMAFIYFISGVGGNLASSIFVPFNPEVGPSGALAGIVTTLFVDVFANRDILQQPLVALAQNGCWLLALFVVGLLPWVDNWAILFGTVFGLLATMVFFPDVGLARGAVFRRFIVIIGAISQILLFVLLFYIFVENIAIDCTWCGYFNCFNWYRFIAFDPDDGNHFCDNQGLTVNSWLPI</sequence>
<feature type="domain" description="Peptidase S54 rhomboid" evidence="9">
    <location>
        <begin position="822"/>
        <end position="958"/>
    </location>
</feature>
<keyword evidence="11" id="KW-1185">Reference proteome</keyword>
<dbReference type="GO" id="GO:0042058">
    <property type="term" value="P:regulation of epidermal growth factor receptor signaling pathway"/>
    <property type="evidence" value="ECO:0007669"/>
    <property type="project" value="TreeGrafter"/>
</dbReference>
<evidence type="ECO:0000313" key="11">
    <source>
        <dbReference type="Proteomes" id="UP001432322"/>
    </source>
</evidence>
<evidence type="ECO:0000256" key="6">
    <source>
        <dbReference type="ARBA" id="ARBA00023136"/>
    </source>
</evidence>
<feature type="compositionally biased region" description="Low complexity" evidence="7">
    <location>
        <begin position="211"/>
        <end position="232"/>
    </location>
</feature>
<evidence type="ECO:0000256" key="2">
    <source>
        <dbReference type="ARBA" id="ARBA00009045"/>
    </source>
</evidence>
<feature type="region of interest" description="Disordered" evidence="7">
    <location>
        <begin position="197"/>
        <end position="272"/>
    </location>
</feature>
<feature type="region of interest" description="Disordered" evidence="7">
    <location>
        <begin position="676"/>
        <end position="711"/>
    </location>
</feature>
<feature type="transmembrane region" description="Helical" evidence="8">
    <location>
        <begin position="972"/>
        <end position="993"/>
    </location>
</feature>
<dbReference type="GO" id="GO:0004252">
    <property type="term" value="F:serine-type endopeptidase activity"/>
    <property type="evidence" value="ECO:0007669"/>
    <property type="project" value="InterPro"/>
</dbReference>
<feature type="region of interest" description="Disordered" evidence="7">
    <location>
        <begin position="450"/>
        <end position="474"/>
    </location>
</feature>
<feature type="transmembrane region" description="Helical" evidence="8">
    <location>
        <begin position="831"/>
        <end position="851"/>
    </location>
</feature>
<protein>
    <recommendedName>
        <fullName evidence="9">Peptidase S54 rhomboid domain-containing protein</fullName>
    </recommendedName>
</protein>
<feature type="compositionally biased region" description="Low complexity" evidence="7">
    <location>
        <begin position="676"/>
        <end position="685"/>
    </location>
</feature>
<feature type="transmembrane region" description="Helical" evidence="8">
    <location>
        <begin position="888"/>
        <end position="907"/>
    </location>
</feature>
<keyword evidence="3 8" id="KW-0812">Transmembrane</keyword>
<keyword evidence="4" id="KW-0256">Endoplasmic reticulum</keyword>
<comment type="subcellular location">
    <subcellularLocation>
        <location evidence="1">Endoplasmic reticulum membrane</location>
        <topology evidence="1">Multi-pass membrane protein</topology>
    </subcellularLocation>
</comment>
<reference evidence="10" key="1">
    <citation type="submission" date="2023-10" db="EMBL/GenBank/DDBJ databases">
        <title>Genome assembly of Pristionchus species.</title>
        <authorList>
            <person name="Yoshida K."/>
            <person name="Sommer R.J."/>
        </authorList>
    </citation>
    <scope>NUCLEOTIDE SEQUENCE</scope>
    <source>
        <strain evidence="10">RS5133</strain>
    </source>
</reference>
<keyword evidence="5 8" id="KW-1133">Transmembrane helix</keyword>
<proteinExistence type="inferred from homology"/>
<dbReference type="InterPro" id="IPR022764">
    <property type="entry name" value="Peptidase_S54_rhomboid_dom"/>
</dbReference>
<dbReference type="Pfam" id="PF01694">
    <property type="entry name" value="Rhomboid"/>
    <property type="match status" value="1"/>
</dbReference>
<gene>
    <name evidence="10" type="ORF">PFISCL1PPCAC_545</name>
</gene>
<evidence type="ECO:0000256" key="3">
    <source>
        <dbReference type="ARBA" id="ARBA00022692"/>
    </source>
</evidence>
<evidence type="ECO:0000256" key="5">
    <source>
        <dbReference type="ARBA" id="ARBA00022989"/>
    </source>
</evidence>
<comment type="similarity">
    <text evidence="2">Belongs to the peptidase S54 family.</text>
</comment>
<organism evidence="10 11">
    <name type="scientific">Pristionchus fissidentatus</name>
    <dbReference type="NCBI Taxonomy" id="1538716"/>
    <lineage>
        <taxon>Eukaryota</taxon>
        <taxon>Metazoa</taxon>
        <taxon>Ecdysozoa</taxon>
        <taxon>Nematoda</taxon>
        <taxon>Chromadorea</taxon>
        <taxon>Rhabditida</taxon>
        <taxon>Rhabditina</taxon>
        <taxon>Diplogasteromorpha</taxon>
        <taxon>Diplogasteroidea</taxon>
        <taxon>Neodiplogasteridae</taxon>
        <taxon>Pristionchus</taxon>
    </lineage>
</organism>
<feature type="compositionally biased region" description="Pro residues" evidence="7">
    <location>
        <begin position="247"/>
        <end position="256"/>
    </location>
</feature>
<evidence type="ECO:0000256" key="1">
    <source>
        <dbReference type="ARBA" id="ARBA00004477"/>
    </source>
</evidence>
<dbReference type="PANTHER" id="PTHR45965">
    <property type="entry name" value="INACTIVE RHOMBOID PROTEIN"/>
    <property type="match status" value="1"/>
</dbReference>
<dbReference type="Gene3D" id="1.20.1540.10">
    <property type="entry name" value="Rhomboid-like"/>
    <property type="match status" value="1"/>
</dbReference>
<dbReference type="InterPro" id="IPR051512">
    <property type="entry name" value="Inactive_Rhomboid"/>
</dbReference>
<evidence type="ECO:0000259" key="9">
    <source>
        <dbReference type="Pfam" id="PF01694"/>
    </source>
</evidence>
<dbReference type="FunFam" id="1.20.1540.10:FF:000025">
    <property type="entry name" value="Putative rhomboid family"/>
    <property type="match status" value="1"/>
</dbReference>
<dbReference type="GO" id="GO:0005789">
    <property type="term" value="C:endoplasmic reticulum membrane"/>
    <property type="evidence" value="ECO:0007669"/>
    <property type="project" value="UniProtKB-SubCell"/>
</dbReference>
<evidence type="ECO:0000256" key="4">
    <source>
        <dbReference type="ARBA" id="ARBA00022824"/>
    </source>
</evidence>
<feature type="transmembrane region" description="Helical" evidence="8">
    <location>
        <begin position="916"/>
        <end position="935"/>
    </location>
</feature>
<dbReference type="SUPFAM" id="SSF144091">
    <property type="entry name" value="Rhomboid-like"/>
    <property type="match status" value="1"/>
</dbReference>
<evidence type="ECO:0000256" key="8">
    <source>
        <dbReference type="SAM" id="Phobius"/>
    </source>
</evidence>
<feature type="transmembrane region" description="Helical" evidence="8">
    <location>
        <begin position="863"/>
        <end position="882"/>
    </location>
</feature>
<feature type="region of interest" description="Disordered" evidence="7">
    <location>
        <begin position="1"/>
        <end position="33"/>
    </location>
</feature>
<accession>A0AAV5USU1</accession>
<dbReference type="PANTHER" id="PTHR45965:SF3">
    <property type="entry name" value="INACTIVE RHOMBOID PROTEIN 1"/>
    <property type="match status" value="1"/>
</dbReference>
<dbReference type="InterPro" id="IPR035952">
    <property type="entry name" value="Rhomboid-like_sf"/>
</dbReference>
<feature type="compositionally biased region" description="Low complexity" evidence="7">
    <location>
        <begin position="257"/>
        <end position="272"/>
    </location>
</feature>
<comment type="caution">
    <text evidence="10">The sequence shown here is derived from an EMBL/GenBank/DDBJ whole genome shotgun (WGS) entry which is preliminary data.</text>
</comment>
<dbReference type="EMBL" id="BTSY01000001">
    <property type="protein sequence ID" value="GMT09248.1"/>
    <property type="molecule type" value="Genomic_DNA"/>
</dbReference>
<dbReference type="Proteomes" id="UP001432322">
    <property type="component" value="Unassembled WGS sequence"/>
</dbReference>
<name>A0AAV5USU1_9BILA</name>
<dbReference type="AlphaFoldDB" id="A0AAV5USU1"/>
<evidence type="ECO:0000256" key="7">
    <source>
        <dbReference type="SAM" id="MobiDB-lite"/>
    </source>
</evidence>
<keyword evidence="6 8" id="KW-0472">Membrane</keyword>